<evidence type="ECO:0000256" key="2">
    <source>
        <dbReference type="ARBA" id="ARBA00022898"/>
    </source>
</evidence>
<feature type="domain" description="Tryptophan synthase beta chain-like PALP" evidence="3">
    <location>
        <begin position="16"/>
        <end position="304"/>
    </location>
</feature>
<dbReference type="SUPFAM" id="SSF53686">
    <property type="entry name" value="Tryptophan synthase beta subunit-like PLP-dependent enzymes"/>
    <property type="match status" value="1"/>
</dbReference>
<dbReference type="Gene3D" id="3.40.50.1100">
    <property type="match status" value="2"/>
</dbReference>
<evidence type="ECO:0000313" key="4">
    <source>
        <dbReference type="EMBL" id="SFO50533.1"/>
    </source>
</evidence>
<dbReference type="InterPro" id="IPR001216">
    <property type="entry name" value="P-phosphate_BS"/>
</dbReference>
<comment type="cofactor">
    <cofactor evidence="1">
        <name>pyridoxal 5'-phosphate</name>
        <dbReference type="ChEBI" id="CHEBI:597326"/>
    </cofactor>
</comment>
<dbReference type="Proteomes" id="UP000199137">
    <property type="component" value="Unassembled WGS sequence"/>
</dbReference>
<name>A0A1I5HQI2_9PSEU</name>
<dbReference type="EMBL" id="FOWC01000002">
    <property type="protein sequence ID" value="SFO50533.1"/>
    <property type="molecule type" value="Genomic_DNA"/>
</dbReference>
<protein>
    <submittedName>
        <fullName evidence="4">Cystathionine beta-synthase</fullName>
    </submittedName>
</protein>
<keyword evidence="2" id="KW-0663">Pyridoxal phosphate</keyword>
<dbReference type="GO" id="GO:0016765">
    <property type="term" value="F:transferase activity, transferring alkyl or aryl (other than methyl) groups"/>
    <property type="evidence" value="ECO:0007669"/>
    <property type="project" value="UniProtKB-ARBA"/>
</dbReference>
<dbReference type="PROSITE" id="PS00901">
    <property type="entry name" value="CYS_SYNTHASE"/>
    <property type="match status" value="1"/>
</dbReference>
<proteinExistence type="predicted"/>
<dbReference type="STRING" id="112413.SAMN05421854_10216"/>
<gene>
    <name evidence="4" type="ORF">SAMN05421854_10216</name>
</gene>
<dbReference type="AlphaFoldDB" id="A0A1I5HQI2"/>
<evidence type="ECO:0000313" key="5">
    <source>
        <dbReference type="Proteomes" id="UP000199137"/>
    </source>
</evidence>
<reference evidence="4 5" key="1">
    <citation type="submission" date="2016-10" db="EMBL/GenBank/DDBJ databases">
        <authorList>
            <person name="de Groot N.N."/>
        </authorList>
    </citation>
    <scope>NUCLEOTIDE SEQUENCE [LARGE SCALE GENOMIC DNA]</scope>
    <source>
        <strain evidence="4 5">DSM 44637</strain>
    </source>
</reference>
<sequence>MNEFIPRRGRGIVSHVSELIGRTPLFELCTTSSGVRLLLKLEQFNPTGSAKVRMAEQMIADAEREGRLAPGGRIVEPTSGNTGLGLALAALERGYRFTAVVDHHASKDKLRAMKALGAELVYVADDGGGTLRSVERRRVAAALVAADREAYWPDQHNHPGNGGGYRELAKELLADAGQVDWLIGAIGTGGSLCGTAGELRRLRCPARTVAVEPDGSIIFGAPPGPYRQTGSGSPAGFPVGTNVRQELIDEGVQASDVDAFATARALARHTGLMVGGSAGGAIHVALERIETMAPGSTAVVLVCDAGEKYLDSVYDDEWLRGHGLLAPDVEDEVLARLTRYADAGHALQWVS</sequence>
<evidence type="ECO:0000259" key="3">
    <source>
        <dbReference type="Pfam" id="PF00291"/>
    </source>
</evidence>
<evidence type="ECO:0000256" key="1">
    <source>
        <dbReference type="ARBA" id="ARBA00001933"/>
    </source>
</evidence>
<dbReference type="GO" id="GO:0006535">
    <property type="term" value="P:cysteine biosynthetic process from serine"/>
    <property type="evidence" value="ECO:0007669"/>
    <property type="project" value="InterPro"/>
</dbReference>
<dbReference type="CDD" id="cd01561">
    <property type="entry name" value="CBS_like"/>
    <property type="match status" value="1"/>
</dbReference>
<dbReference type="InterPro" id="IPR050214">
    <property type="entry name" value="Cys_Synth/Cystath_Beta-Synth"/>
</dbReference>
<dbReference type="RefSeq" id="WP_244287089.1">
    <property type="nucleotide sequence ID" value="NZ_FOWC01000002.1"/>
</dbReference>
<dbReference type="InterPro" id="IPR036052">
    <property type="entry name" value="TrpB-like_PALP_sf"/>
</dbReference>
<organism evidence="4 5">
    <name type="scientific">Amycolatopsis rubida</name>
    <dbReference type="NCBI Taxonomy" id="112413"/>
    <lineage>
        <taxon>Bacteria</taxon>
        <taxon>Bacillati</taxon>
        <taxon>Actinomycetota</taxon>
        <taxon>Actinomycetes</taxon>
        <taxon>Pseudonocardiales</taxon>
        <taxon>Pseudonocardiaceae</taxon>
        <taxon>Amycolatopsis</taxon>
    </lineage>
</organism>
<dbReference type="Pfam" id="PF00291">
    <property type="entry name" value="PALP"/>
    <property type="match status" value="1"/>
</dbReference>
<dbReference type="PANTHER" id="PTHR10314">
    <property type="entry name" value="CYSTATHIONINE BETA-SYNTHASE"/>
    <property type="match status" value="1"/>
</dbReference>
<dbReference type="InterPro" id="IPR001926">
    <property type="entry name" value="TrpB-like_PALP"/>
</dbReference>
<accession>A0A1I5HQI2</accession>